<dbReference type="EMBL" id="JAQRFI010000002">
    <property type="protein sequence ID" value="MDC9588018.1"/>
    <property type="molecule type" value="Genomic_DNA"/>
</dbReference>
<sequence>MADFYLKIKTNRMILKNLNNQKEVEIEGNFSTSRLLIGKFYDAEFQLHTLLHRHGFLKGIKQIFECKHRVLIHPLEHHMS</sequence>
<keyword evidence="2" id="KW-1185">Reference proteome</keyword>
<proteinExistence type="predicted"/>
<gene>
    <name evidence="1" type="ORF">PSI23_01495</name>
</gene>
<organism evidence="1 2">
    <name type="scientific">Xenorhabdus yunnanensis</name>
    <dbReference type="NCBI Taxonomy" id="3025878"/>
    <lineage>
        <taxon>Bacteria</taxon>
        <taxon>Pseudomonadati</taxon>
        <taxon>Pseudomonadota</taxon>
        <taxon>Gammaproteobacteria</taxon>
        <taxon>Enterobacterales</taxon>
        <taxon>Morganellaceae</taxon>
        <taxon>Xenorhabdus</taxon>
    </lineage>
</organism>
<evidence type="ECO:0000313" key="2">
    <source>
        <dbReference type="Proteomes" id="UP001217178"/>
    </source>
</evidence>
<dbReference type="Proteomes" id="UP001217178">
    <property type="component" value="Unassembled WGS sequence"/>
</dbReference>
<comment type="caution">
    <text evidence="1">The sequence shown here is derived from an EMBL/GenBank/DDBJ whole genome shotgun (WGS) entry which is preliminary data.</text>
</comment>
<dbReference type="RefSeq" id="WP_273553396.1">
    <property type="nucleotide sequence ID" value="NZ_JAQRFI010000002.1"/>
</dbReference>
<name>A0ABT5LBW4_9GAMM</name>
<protein>
    <submittedName>
        <fullName evidence="1">Uncharacterized protein</fullName>
    </submittedName>
</protein>
<evidence type="ECO:0000313" key="1">
    <source>
        <dbReference type="EMBL" id="MDC9588018.1"/>
    </source>
</evidence>
<reference evidence="1 2" key="1">
    <citation type="submission" date="2023-02" db="EMBL/GenBank/DDBJ databases">
        <title>Entomopathogenic bacteria.</title>
        <authorList>
            <person name="Machado R.A."/>
        </authorList>
    </citation>
    <scope>NUCLEOTIDE SEQUENCE [LARGE SCALE GENOMIC DNA]</scope>
    <source>
        <strain evidence="1 2">XENO-10</strain>
    </source>
</reference>
<accession>A0ABT5LBW4</accession>